<dbReference type="EMBL" id="LR134156">
    <property type="protein sequence ID" value="VEA77451.1"/>
    <property type="molecule type" value="Genomic_DNA"/>
</dbReference>
<reference evidence="1 2" key="1">
    <citation type="submission" date="2018-12" db="EMBL/GenBank/DDBJ databases">
        <authorList>
            <consortium name="Pathogen Informatics"/>
        </authorList>
    </citation>
    <scope>NUCLEOTIDE SEQUENCE [LARGE SCALE GENOMIC DNA]</scope>
    <source>
        <strain evidence="1 2">NCTC10047</strain>
    </source>
</reference>
<organism evidence="1 2">
    <name type="scientific">Salmonella enterica subsp. arizonae</name>
    <dbReference type="NCBI Taxonomy" id="59203"/>
    <lineage>
        <taxon>Bacteria</taxon>
        <taxon>Pseudomonadati</taxon>
        <taxon>Pseudomonadota</taxon>
        <taxon>Gammaproteobacteria</taxon>
        <taxon>Enterobacterales</taxon>
        <taxon>Enterobacteriaceae</taxon>
        <taxon>Salmonella</taxon>
    </lineage>
</organism>
<proteinExistence type="predicted"/>
<evidence type="ECO:0000313" key="1">
    <source>
        <dbReference type="EMBL" id="VEA77451.1"/>
    </source>
</evidence>
<dbReference type="AlphaFoldDB" id="A0A447R5A1"/>
<dbReference type="Proteomes" id="UP000275676">
    <property type="component" value="Chromosome"/>
</dbReference>
<gene>
    <name evidence="1" type="ORF">NCTC10047_03367</name>
</gene>
<protein>
    <submittedName>
        <fullName evidence="1">Uncharacterized protein</fullName>
    </submittedName>
</protein>
<sequence length="53" mass="6315">MKGRHIITRRRFDIHKLIFGGDLLEWQDLHPVFAPASDRDQQVFKRAAAPRFR</sequence>
<name>A0A447R5A1_SALER</name>
<accession>A0A447R5A1</accession>
<evidence type="ECO:0000313" key="2">
    <source>
        <dbReference type="Proteomes" id="UP000275676"/>
    </source>
</evidence>